<reference evidence="2" key="1">
    <citation type="submission" date="2021-02" db="EMBL/GenBank/DDBJ databases">
        <authorList>
            <person name="Nowell W R."/>
        </authorList>
    </citation>
    <scope>NUCLEOTIDE SEQUENCE</scope>
</reference>
<dbReference type="SUPFAM" id="SSF46565">
    <property type="entry name" value="Chaperone J-domain"/>
    <property type="match status" value="1"/>
</dbReference>
<keyword evidence="1" id="KW-0732">Signal</keyword>
<evidence type="ECO:0000256" key="1">
    <source>
        <dbReference type="SAM" id="SignalP"/>
    </source>
</evidence>
<accession>A0A818S9U3</accession>
<dbReference type="Gene3D" id="1.10.287.110">
    <property type="entry name" value="DnaJ domain"/>
    <property type="match status" value="1"/>
</dbReference>
<sequence>MKSLVFASFVITVIILLLPKESASTIMSRRALQDIYNELNNGLTFAKRKIYKYGYKGEICLEDPIQRCSCIEMLYEIKDLKPGMPTIDEQDIRTKRRAASKRYHPDKANVLHEEVFNFLNICAEKLINPNIRKYYLAELQFCLQSCENRQYEDRLCRNLVEDLNNRVITQGQAVPVIPFPNREFEKGMETLHVFLDNSGSMADIYFIGSEDKSRQILTHHNRINEDNLDSHVLDVWTAQDGSTFQWEFIWDSMKNNDCADCEIIIVTDGEDNMSTGLFHGPTGFDELMLKLKERNQPLPRVYAYCDECTYEIGKYYQELSLGAGGYFCQDDNVDECCDIINSPHCDRVKLEKMYKAKYRELSEAGDIRLLQWVNKNEL</sequence>
<comment type="caution">
    <text evidence="2">The sequence shown here is derived from an EMBL/GenBank/DDBJ whole genome shotgun (WGS) entry which is preliminary data.</text>
</comment>
<name>A0A818S9U3_9BILA</name>
<gene>
    <name evidence="2" type="ORF">FME351_LOCUS25370</name>
</gene>
<evidence type="ECO:0008006" key="4">
    <source>
        <dbReference type="Google" id="ProtNLM"/>
    </source>
</evidence>
<proteinExistence type="predicted"/>
<protein>
    <recommendedName>
        <fullName evidence="4">J domain-containing protein</fullName>
    </recommendedName>
</protein>
<dbReference type="AlphaFoldDB" id="A0A818S9U3"/>
<feature type="chain" id="PRO_5032489732" description="J domain-containing protein" evidence="1">
    <location>
        <begin position="24"/>
        <end position="378"/>
    </location>
</feature>
<evidence type="ECO:0000313" key="3">
    <source>
        <dbReference type="Proteomes" id="UP000663869"/>
    </source>
</evidence>
<organism evidence="2 3">
    <name type="scientific">Rotaria socialis</name>
    <dbReference type="NCBI Taxonomy" id="392032"/>
    <lineage>
        <taxon>Eukaryota</taxon>
        <taxon>Metazoa</taxon>
        <taxon>Spiralia</taxon>
        <taxon>Gnathifera</taxon>
        <taxon>Rotifera</taxon>
        <taxon>Eurotatoria</taxon>
        <taxon>Bdelloidea</taxon>
        <taxon>Philodinida</taxon>
        <taxon>Philodinidae</taxon>
        <taxon>Rotaria</taxon>
    </lineage>
</organism>
<dbReference type="EMBL" id="CAJNYU010003362">
    <property type="protein sequence ID" value="CAF3665902.1"/>
    <property type="molecule type" value="Genomic_DNA"/>
</dbReference>
<evidence type="ECO:0000313" key="2">
    <source>
        <dbReference type="EMBL" id="CAF3665902.1"/>
    </source>
</evidence>
<dbReference type="InterPro" id="IPR036869">
    <property type="entry name" value="J_dom_sf"/>
</dbReference>
<feature type="signal peptide" evidence="1">
    <location>
        <begin position="1"/>
        <end position="23"/>
    </location>
</feature>
<dbReference type="Proteomes" id="UP000663869">
    <property type="component" value="Unassembled WGS sequence"/>
</dbReference>